<keyword evidence="2" id="KW-1185">Reference proteome</keyword>
<dbReference type="Pfam" id="PF16233">
    <property type="entry name" value="DUF4893"/>
    <property type="match status" value="1"/>
</dbReference>
<accession>A0A7Z2S767</accession>
<dbReference type="PROSITE" id="PS51257">
    <property type="entry name" value="PROKAR_LIPOPROTEIN"/>
    <property type="match status" value="1"/>
</dbReference>
<dbReference type="InterPro" id="IPR032609">
    <property type="entry name" value="DUF4893"/>
</dbReference>
<evidence type="ECO:0000313" key="2">
    <source>
        <dbReference type="Proteomes" id="UP000464468"/>
    </source>
</evidence>
<dbReference type="KEGG" id="schy:GVO57_03590"/>
<dbReference type="AlphaFoldDB" id="A0A7Z2S767"/>
<organism evidence="1 2">
    <name type="scientific">Sphingomonas changnyeongensis</name>
    <dbReference type="NCBI Taxonomy" id="2698679"/>
    <lineage>
        <taxon>Bacteria</taxon>
        <taxon>Pseudomonadati</taxon>
        <taxon>Pseudomonadota</taxon>
        <taxon>Alphaproteobacteria</taxon>
        <taxon>Sphingomonadales</taxon>
        <taxon>Sphingomonadaceae</taxon>
        <taxon>Sphingomonas</taxon>
    </lineage>
</organism>
<protein>
    <submittedName>
        <fullName evidence="1">DUF4893 domain-containing protein</fullName>
    </submittedName>
</protein>
<dbReference type="RefSeq" id="WP_160591907.1">
    <property type="nucleotide sequence ID" value="NZ_CP047895.1"/>
</dbReference>
<sequence length="242" mass="25154">MARPVPVLLIAALFAGCAAPRPGPGGRGAPATQTPPLVQMIDDPVPLDWRVVITAADRLRLARIDAAWTDGLAVAGRRFAAAIRAEGALLDPAAALPRPDPPPGPYRCRLVALAAGAAGGAARGPQPGFAAFRPWDCYVEAEGELLTLVKQTGSSRPAGRLWPDRPTRLVFLGAVARSGPATVATPAYAENPAGDLAGLVERVGPFRWRLAMPYPAPGIALHVYELVPVPPPGPAMRPAAPH</sequence>
<dbReference type="EMBL" id="CP047895">
    <property type="protein sequence ID" value="QHL90076.1"/>
    <property type="molecule type" value="Genomic_DNA"/>
</dbReference>
<evidence type="ECO:0000313" key="1">
    <source>
        <dbReference type="EMBL" id="QHL90076.1"/>
    </source>
</evidence>
<reference evidence="1 2" key="1">
    <citation type="submission" date="2020-01" db="EMBL/GenBank/DDBJ databases">
        <title>Sphingomonas sp. C33 whole genome sequece.</title>
        <authorList>
            <person name="Park C."/>
        </authorList>
    </citation>
    <scope>NUCLEOTIDE SEQUENCE [LARGE SCALE GENOMIC DNA]</scope>
    <source>
        <strain evidence="1 2">C33</strain>
    </source>
</reference>
<gene>
    <name evidence="1" type="ORF">GVO57_03590</name>
</gene>
<name>A0A7Z2S767_9SPHN</name>
<dbReference type="Proteomes" id="UP000464468">
    <property type="component" value="Chromosome"/>
</dbReference>
<proteinExistence type="predicted"/>